<evidence type="ECO:0000256" key="13">
    <source>
        <dbReference type="ARBA" id="ARBA00023098"/>
    </source>
</evidence>
<name>A0ABR2ITY1_9PEZI</name>
<evidence type="ECO:0000256" key="5">
    <source>
        <dbReference type="ARBA" id="ARBA00005458"/>
    </source>
</evidence>
<feature type="compositionally biased region" description="Basic and acidic residues" evidence="19">
    <location>
        <begin position="94"/>
        <end position="112"/>
    </location>
</feature>
<organism evidence="20 21">
    <name type="scientific">Apiospora arundinis</name>
    <dbReference type="NCBI Taxonomy" id="335852"/>
    <lineage>
        <taxon>Eukaryota</taxon>
        <taxon>Fungi</taxon>
        <taxon>Dikarya</taxon>
        <taxon>Ascomycota</taxon>
        <taxon>Pezizomycotina</taxon>
        <taxon>Sordariomycetes</taxon>
        <taxon>Xylariomycetidae</taxon>
        <taxon>Amphisphaeriales</taxon>
        <taxon>Apiosporaceae</taxon>
        <taxon>Apiospora</taxon>
    </lineage>
</organism>
<evidence type="ECO:0000256" key="10">
    <source>
        <dbReference type="ARBA" id="ARBA00022695"/>
    </source>
</evidence>
<evidence type="ECO:0000256" key="14">
    <source>
        <dbReference type="ARBA" id="ARBA00023128"/>
    </source>
</evidence>
<comment type="pathway">
    <text evidence="3">Phospholipid metabolism; CDP-diacylglycerol biosynthesis; CDP-diacylglycerol from sn-glycerol 3-phosphate: step 3/3.</text>
</comment>
<evidence type="ECO:0000256" key="9">
    <source>
        <dbReference type="ARBA" id="ARBA00022679"/>
    </source>
</evidence>
<evidence type="ECO:0000313" key="21">
    <source>
        <dbReference type="Proteomes" id="UP001390339"/>
    </source>
</evidence>
<dbReference type="Proteomes" id="UP001390339">
    <property type="component" value="Unassembled WGS sequence"/>
</dbReference>
<comment type="subcellular location">
    <subcellularLocation>
        <location evidence="2">Mitochondrion inner membrane</location>
        <topology evidence="2">Peripheral membrane protein</topology>
        <orientation evidence="2">Matrix side</orientation>
    </subcellularLocation>
</comment>
<evidence type="ECO:0000256" key="15">
    <source>
        <dbReference type="ARBA" id="ARBA00023136"/>
    </source>
</evidence>
<evidence type="ECO:0000256" key="3">
    <source>
        <dbReference type="ARBA" id="ARBA00005119"/>
    </source>
</evidence>
<proteinExistence type="inferred from homology"/>
<dbReference type="InterPro" id="IPR015222">
    <property type="entry name" value="Tam41"/>
</dbReference>
<gene>
    <name evidence="20" type="ORF">PGQ11_006845</name>
</gene>
<evidence type="ECO:0000256" key="19">
    <source>
        <dbReference type="SAM" id="MobiDB-lite"/>
    </source>
</evidence>
<dbReference type="Pfam" id="PF09139">
    <property type="entry name" value="Tam41_Mmp37"/>
    <property type="match status" value="1"/>
</dbReference>
<evidence type="ECO:0000256" key="12">
    <source>
        <dbReference type="ARBA" id="ARBA00022842"/>
    </source>
</evidence>
<keyword evidence="10" id="KW-0548">Nucleotidyltransferase</keyword>
<sequence length="562" mass="63261">MAPAMSKIAPAVLRNGIPSGGRAAASYSVAAYAIRPKTIRMLVDVFPITATGHSAVTRTVTATRKRPISSSQFFICRTYATSTETSNKSTGSEAAKKKEDASEDATKVKTEEATPQSTTQATATTDASPPAYNEAAGPPAYDWEEEGNFDIEKFADLPYTNFGVNQHIVIEKEFKECLRQVLWQFRAPVRYAFAYGSGVFPQSKKSKDAATEGQIKSVHPKAPLPVQKAQNGEPKMIDFIFGVTHTQHFHSLNINQHRDHYSSLASLGSGAVSFVQDRMGAGVYFNTHVTVDGLMIKYGVVSLDTLKKDLRDWDTLYLAGRLHKPVKILRDDPQVRMANQINLLGAVRVALLMLPEKFTEHELYVTIAGISYLGDPRMAFPTENPRKVANIVDHNMQNFRRLYAPLIEALPNTEFDDPACKTFDWISTEKDRVMTIRQDMNPIKRGNMVRRLPKEFRSKLYFKYQEKFQIPQLDFDKMMSESTDEDTGSFKRQQGGSFEQRIAQDNPEELRAVVRNVIRNTIKWPSTTQSLKGPLTAGFRKTFRYVGEKIGKYRQGSKEKKR</sequence>
<keyword evidence="9" id="KW-0808">Transferase</keyword>
<keyword evidence="11" id="KW-0999">Mitochondrion inner membrane</keyword>
<evidence type="ECO:0000256" key="18">
    <source>
        <dbReference type="ARBA" id="ARBA00029893"/>
    </source>
</evidence>
<comment type="caution">
    <text evidence="20">The sequence shown here is derived from an EMBL/GenBank/DDBJ whole genome shotgun (WGS) entry which is preliminary data.</text>
</comment>
<keyword evidence="17" id="KW-1208">Phospholipid metabolism</keyword>
<dbReference type="PANTHER" id="PTHR13619:SF0">
    <property type="entry name" value="PHOSPHATIDATE CYTIDYLYLTRANSFERASE, MITOCHONDRIAL"/>
    <property type="match status" value="1"/>
</dbReference>
<evidence type="ECO:0000256" key="4">
    <source>
        <dbReference type="ARBA" id="ARBA00005189"/>
    </source>
</evidence>
<evidence type="ECO:0000256" key="1">
    <source>
        <dbReference type="ARBA" id="ARBA00001946"/>
    </source>
</evidence>
<reference evidence="20 21" key="1">
    <citation type="journal article" date="2024" name="IMA Fungus">
        <title>Apiospora arundinis, a panoply of carbohydrate-active enzymes and secondary metabolites.</title>
        <authorList>
            <person name="Sorensen T."/>
            <person name="Petersen C."/>
            <person name="Muurmann A.T."/>
            <person name="Christiansen J.V."/>
            <person name="Brundto M.L."/>
            <person name="Overgaard C.K."/>
            <person name="Boysen A.T."/>
            <person name="Wollenberg R.D."/>
            <person name="Larsen T.O."/>
            <person name="Sorensen J.L."/>
            <person name="Nielsen K.L."/>
            <person name="Sondergaard T.E."/>
        </authorList>
    </citation>
    <scope>NUCLEOTIDE SEQUENCE [LARGE SCALE GENOMIC DNA]</scope>
    <source>
        <strain evidence="20 21">AAU 773</strain>
    </source>
</reference>
<evidence type="ECO:0000256" key="8">
    <source>
        <dbReference type="ARBA" id="ARBA00022516"/>
    </source>
</evidence>
<keyword evidence="12" id="KW-0460">Magnesium</keyword>
<comment type="cofactor">
    <cofactor evidence="1">
        <name>Mg(2+)</name>
        <dbReference type="ChEBI" id="CHEBI:18420"/>
    </cofactor>
</comment>
<keyword evidence="8" id="KW-0444">Lipid biosynthesis</keyword>
<dbReference type="EMBL" id="JAPCWZ010000004">
    <property type="protein sequence ID" value="KAK8868267.1"/>
    <property type="molecule type" value="Genomic_DNA"/>
</dbReference>
<accession>A0ABR2ITY1</accession>
<evidence type="ECO:0000256" key="17">
    <source>
        <dbReference type="ARBA" id="ARBA00023264"/>
    </source>
</evidence>
<comment type="similarity">
    <text evidence="5">Belongs to the TAM41 family.</text>
</comment>
<keyword evidence="15" id="KW-0472">Membrane</keyword>
<keyword evidence="21" id="KW-1185">Reference proteome</keyword>
<evidence type="ECO:0000256" key="11">
    <source>
        <dbReference type="ARBA" id="ARBA00022792"/>
    </source>
</evidence>
<dbReference type="PANTHER" id="PTHR13619">
    <property type="entry name" value="PHOSPHATIDATE CYTIDYLYLTRANSFERASE, MITOCHONDRIAL"/>
    <property type="match status" value="1"/>
</dbReference>
<evidence type="ECO:0000256" key="16">
    <source>
        <dbReference type="ARBA" id="ARBA00023209"/>
    </source>
</evidence>
<keyword evidence="16" id="KW-0594">Phospholipid biosynthesis</keyword>
<feature type="region of interest" description="Disordered" evidence="19">
    <location>
        <begin position="84"/>
        <end position="143"/>
    </location>
</feature>
<dbReference type="PIRSF" id="PIRSF028840">
    <property type="entry name" value="Mmp37"/>
    <property type="match status" value="1"/>
</dbReference>
<evidence type="ECO:0000256" key="2">
    <source>
        <dbReference type="ARBA" id="ARBA00004443"/>
    </source>
</evidence>
<protein>
    <recommendedName>
        <fullName evidence="7">Phosphatidate cytidylyltransferase, mitochondrial</fullName>
        <ecNumber evidence="6">2.7.7.41</ecNumber>
    </recommendedName>
    <alternativeName>
        <fullName evidence="18">CDP-diacylglycerol synthase</fullName>
    </alternativeName>
</protein>
<keyword evidence="13" id="KW-0443">Lipid metabolism</keyword>
<evidence type="ECO:0000256" key="7">
    <source>
        <dbReference type="ARBA" id="ARBA00018337"/>
    </source>
</evidence>
<evidence type="ECO:0000256" key="6">
    <source>
        <dbReference type="ARBA" id="ARBA00012487"/>
    </source>
</evidence>
<keyword evidence="14" id="KW-0496">Mitochondrion</keyword>
<feature type="compositionally biased region" description="Low complexity" evidence="19">
    <location>
        <begin position="113"/>
        <end position="131"/>
    </location>
</feature>
<evidence type="ECO:0000313" key="20">
    <source>
        <dbReference type="EMBL" id="KAK8868267.1"/>
    </source>
</evidence>
<dbReference type="EC" id="2.7.7.41" evidence="6"/>
<comment type="pathway">
    <text evidence="4">Lipid metabolism.</text>
</comment>